<name>A0A182E3S2_ONCOC</name>
<protein>
    <recommendedName>
        <fullName evidence="2">CSN12-like protein</fullName>
    </recommendedName>
</protein>
<organism evidence="6">
    <name type="scientific">Onchocerca ochengi</name>
    <name type="common">Filarial nematode worm</name>
    <dbReference type="NCBI Taxonomy" id="42157"/>
    <lineage>
        <taxon>Eukaryota</taxon>
        <taxon>Metazoa</taxon>
        <taxon>Ecdysozoa</taxon>
        <taxon>Nematoda</taxon>
        <taxon>Chromadorea</taxon>
        <taxon>Rhabditida</taxon>
        <taxon>Spirurina</taxon>
        <taxon>Spiruromorpha</taxon>
        <taxon>Filarioidea</taxon>
        <taxon>Onchocercidae</taxon>
        <taxon>Onchocerca</taxon>
    </lineage>
</organism>
<sequence length="448" mass="52466">MSSPLRSLNDYFRKLNDLLSSESWELSEEAAKLLSIGDAHVQMKFLQLEKAEDERRLFLNNIFDEIACLHLAVIYHLSKEHFENAFNTHVQAVQLFNKEILQKEKDQNWFLPILYTLCTDLRLLARSADNKPSRLRDPEKSSCYEQSATYIMECYRTCVADVRAEIHTSKKMAMLNLTNQLFRVYFRINKLNLLKPLIRAIDNSGPLYQKFSMADKVTYKYYLGRKAMFDSDLSLSEESLSYAFRNCPSYCARNKRLILIYLVPVKMFLGHMPSVDLLKRYQLQQFATVVESVKDGNLKKLDETLMENERFFVECGIFLMLEKLKIIAFRNLFKKVTRIYGSNQISYEAFMCAIRWLGIVDMDEDELECILANLIVETAKDFEKNLVVEVENFLCKISLNSMILFFHNLEKHFEGKKFAMKRNFKIPNPDAFRDLEIAKVFQSCCAED</sequence>
<dbReference type="PANTHER" id="PTHR12732">
    <property type="entry name" value="UNCHARACTERIZED PROTEASOME COMPONENT REGION PCI-CONTAINING"/>
    <property type="match status" value="1"/>
</dbReference>
<dbReference type="STRING" id="42157.A0A182E3S2"/>
<dbReference type="WBParaSite" id="nOo.2.0.1.t02631-RA">
    <property type="protein sequence ID" value="nOo.2.0.1.t02631-RA"/>
    <property type="gene ID" value="nOo.2.0.1.g02631"/>
</dbReference>
<dbReference type="GO" id="GO:0070390">
    <property type="term" value="C:transcription export complex 2"/>
    <property type="evidence" value="ECO:0007669"/>
    <property type="project" value="TreeGrafter"/>
</dbReference>
<gene>
    <name evidence="4" type="ORF">NOO_LOCUS2631</name>
</gene>
<dbReference type="InterPro" id="IPR036388">
    <property type="entry name" value="WH-like_DNA-bd_sf"/>
</dbReference>
<dbReference type="EMBL" id="UYRW01000431">
    <property type="protein sequence ID" value="VDK66717.1"/>
    <property type="molecule type" value="Genomic_DNA"/>
</dbReference>
<reference evidence="6" key="1">
    <citation type="submission" date="2016-06" db="UniProtKB">
        <authorList>
            <consortium name="WormBaseParasite"/>
        </authorList>
    </citation>
    <scope>IDENTIFICATION</scope>
</reference>
<evidence type="ECO:0000259" key="3">
    <source>
        <dbReference type="PROSITE" id="PS50250"/>
    </source>
</evidence>
<reference evidence="4 5" key="2">
    <citation type="submission" date="2018-08" db="EMBL/GenBank/DDBJ databases">
        <authorList>
            <person name="Laetsch R D."/>
            <person name="Stevens L."/>
            <person name="Kumar S."/>
            <person name="Blaxter L. M."/>
        </authorList>
    </citation>
    <scope>NUCLEOTIDE SEQUENCE [LARGE SCALE GENOMIC DNA]</scope>
</reference>
<dbReference type="SMART" id="SM00753">
    <property type="entry name" value="PAM"/>
    <property type="match status" value="1"/>
</dbReference>
<dbReference type="GO" id="GO:0016973">
    <property type="term" value="P:poly(A)+ mRNA export from nucleus"/>
    <property type="evidence" value="ECO:0007669"/>
    <property type="project" value="TreeGrafter"/>
</dbReference>
<dbReference type="InterPro" id="IPR000717">
    <property type="entry name" value="PCI_dom"/>
</dbReference>
<dbReference type="GO" id="GO:0003723">
    <property type="term" value="F:RNA binding"/>
    <property type="evidence" value="ECO:0007669"/>
    <property type="project" value="InterPro"/>
</dbReference>
<dbReference type="PANTHER" id="PTHR12732:SF0">
    <property type="entry name" value="PCI DOMAIN-CONTAINING PROTEIN 2"/>
    <property type="match status" value="1"/>
</dbReference>
<dbReference type="GO" id="GO:0006368">
    <property type="term" value="P:transcription elongation by RNA polymerase II"/>
    <property type="evidence" value="ECO:0007669"/>
    <property type="project" value="TreeGrafter"/>
</dbReference>
<dbReference type="GO" id="GO:0003690">
    <property type="term" value="F:double-stranded DNA binding"/>
    <property type="evidence" value="ECO:0007669"/>
    <property type="project" value="InterPro"/>
</dbReference>
<dbReference type="Proteomes" id="UP000271087">
    <property type="component" value="Unassembled WGS sequence"/>
</dbReference>
<evidence type="ECO:0000313" key="6">
    <source>
        <dbReference type="WBParaSite" id="nOo.2.0.1.t02631-RA"/>
    </source>
</evidence>
<evidence type="ECO:0000256" key="1">
    <source>
        <dbReference type="ARBA" id="ARBA00025771"/>
    </source>
</evidence>
<feature type="domain" description="PCI" evidence="3">
    <location>
        <begin position="217"/>
        <end position="398"/>
    </location>
</feature>
<evidence type="ECO:0000313" key="5">
    <source>
        <dbReference type="Proteomes" id="UP000271087"/>
    </source>
</evidence>
<comment type="similarity">
    <text evidence="1">Belongs to the CSN12 family.</text>
</comment>
<accession>A0A182E3S2</accession>
<evidence type="ECO:0000256" key="2">
    <source>
        <dbReference type="ARBA" id="ARBA00033214"/>
    </source>
</evidence>
<dbReference type="Gene3D" id="1.10.10.10">
    <property type="entry name" value="Winged helix-like DNA-binding domain superfamily/Winged helix DNA-binding domain"/>
    <property type="match status" value="1"/>
</dbReference>
<dbReference type="PROSITE" id="PS50250">
    <property type="entry name" value="PCI"/>
    <property type="match status" value="1"/>
</dbReference>
<dbReference type="AlphaFoldDB" id="A0A182E3S2"/>
<dbReference type="GO" id="GO:0000973">
    <property type="term" value="P:post-transcriptional tethering of RNA polymerase II gene DNA at nuclear periphery"/>
    <property type="evidence" value="ECO:0007669"/>
    <property type="project" value="TreeGrafter"/>
</dbReference>
<evidence type="ECO:0000313" key="4">
    <source>
        <dbReference type="EMBL" id="VDK66717.1"/>
    </source>
</evidence>
<keyword evidence="5" id="KW-1185">Reference proteome</keyword>
<dbReference type="OrthoDB" id="10252687at2759"/>
<proteinExistence type="inferred from homology"/>
<dbReference type="InterPro" id="IPR045114">
    <property type="entry name" value="Csn12-like"/>
</dbReference>